<comment type="caution">
    <text evidence="1">The sequence shown here is derived from an EMBL/GenBank/DDBJ whole genome shotgun (WGS) entry which is preliminary data.</text>
</comment>
<reference evidence="1" key="1">
    <citation type="submission" date="2022-12" db="EMBL/GenBank/DDBJ databases">
        <title>Isolation and characterisation of novel Methanocorpusculum spp. from native Australian herbivores indicates the genus is ancestrally host-associated.</title>
        <authorList>
            <person name="Volmer J.G."/>
            <person name="Soo R.M."/>
            <person name="Evans P.N."/>
            <person name="Hoedt E.C."/>
            <person name="Astorga Alsina A.L."/>
            <person name="Woodcroft B.J."/>
            <person name="Tyson G.W."/>
            <person name="Hugenholtz P."/>
            <person name="Morrison M."/>
        </authorList>
    </citation>
    <scope>NUCLEOTIDE SEQUENCE</scope>
    <source>
        <strain evidence="1">MG</strain>
    </source>
</reference>
<organism evidence="1 2">
    <name type="scientific">Methanocorpusculum petauri</name>
    <dbReference type="NCBI Taxonomy" id="3002863"/>
    <lineage>
        <taxon>Archaea</taxon>
        <taxon>Methanobacteriati</taxon>
        <taxon>Methanobacteriota</taxon>
        <taxon>Stenosarchaea group</taxon>
        <taxon>Methanomicrobia</taxon>
        <taxon>Methanomicrobiales</taxon>
        <taxon>Methanocorpusculaceae</taxon>
        <taxon>Methanocorpusculum</taxon>
    </lineage>
</organism>
<evidence type="ECO:0000313" key="1">
    <source>
        <dbReference type="EMBL" id="MCZ0860169.1"/>
    </source>
</evidence>
<proteinExistence type="predicted"/>
<sequence length="157" mass="17344">MKQLRPFVLIVTVLVCCSLIPAATAWEPVPLKDSSFFPDAHISPTYYPVAWSLPKETVIHGPDTKYYKYTLDPGSTELDVTLQWNSPKEHNPLKLQITAPNGETFGPCNDENKNGKIHKLLSSPVLPPGDWIISVTQTANETTSFTLIINGSQHANS</sequence>
<evidence type="ECO:0000313" key="2">
    <source>
        <dbReference type="Proteomes" id="UP001141422"/>
    </source>
</evidence>
<keyword evidence="2" id="KW-1185">Reference proteome</keyword>
<dbReference type="EMBL" id="JAPTGB010000004">
    <property type="protein sequence ID" value="MCZ0860169.1"/>
    <property type="molecule type" value="Genomic_DNA"/>
</dbReference>
<gene>
    <name evidence="1" type="ORF">O0S10_02855</name>
</gene>
<dbReference type="Gene3D" id="2.60.120.380">
    <property type="match status" value="1"/>
</dbReference>
<protein>
    <submittedName>
        <fullName evidence="1">Uncharacterized protein</fullName>
    </submittedName>
</protein>
<dbReference type="Proteomes" id="UP001141422">
    <property type="component" value="Unassembled WGS sequence"/>
</dbReference>
<name>A0ABT4IEK1_9EURY</name>
<accession>A0ABT4IEK1</accession>
<dbReference type="RefSeq" id="WP_268924391.1">
    <property type="nucleotide sequence ID" value="NZ_JAPTGB010000004.1"/>
</dbReference>